<dbReference type="PANTHER" id="PTHR38013:SF1">
    <property type="entry name" value="GLYCOPROTEIN_POLYSACCHARIDE METABOLISM"/>
    <property type="match status" value="1"/>
</dbReference>
<dbReference type="InterPro" id="IPR038670">
    <property type="entry name" value="HslJ-like_sf"/>
</dbReference>
<dbReference type="Pfam" id="PF03724">
    <property type="entry name" value="META"/>
    <property type="match status" value="1"/>
</dbReference>
<dbReference type="InterPro" id="IPR053196">
    <property type="entry name" value="Lipoprotein_YbaY-like"/>
</dbReference>
<accession>A0A2P4EX07</accession>
<dbReference type="OrthoDB" id="5348860at2"/>
<evidence type="ECO:0000313" key="3">
    <source>
        <dbReference type="Proteomes" id="UP000243451"/>
    </source>
</evidence>
<gene>
    <name evidence="2" type="ORF">C1949_06130</name>
</gene>
<dbReference type="InterPro" id="IPR005184">
    <property type="entry name" value="DUF306_Meta_HslJ"/>
</dbReference>
<dbReference type="Gene3D" id="2.40.128.270">
    <property type="match status" value="1"/>
</dbReference>
<dbReference type="PANTHER" id="PTHR38013">
    <property type="entry name" value="GLYCOPROTEIN/POLYSACCHARIDE METABOLISM"/>
    <property type="match status" value="1"/>
</dbReference>
<dbReference type="Pfam" id="PF09619">
    <property type="entry name" value="YscW"/>
    <property type="match status" value="1"/>
</dbReference>
<dbReference type="Proteomes" id="UP000243451">
    <property type="component" value="Unassembled WGS sequence"/>
</dbReference>
<proteinExistence type="predicted"/>
<dbReference type="EMBL" id="PPSK01000004">
    <property type="protein sequence ID" value="POB04547.1"/>
    <property type="molecule type" value="Genomic_DNA"/>
</dbReference>
<name>A0A2P4EX07_9GAMM</name>
<evidence type="ECO:0000313" key="2">
    <source>
        <dbReference type="EMBL" id="POB04547.1"/>
    </source>
</evidence>
<feature type="domain" description="DUF306" evidence="1">
    <location>
        <begin position="276"/>
        <end position="378"/>
    </location>
</feature>
<keyword evidence="3" id="KW-1185">Reference proteome</keyword>
<evidence type="ECO:0000259" key="1">
    <source>
        <dbReference type="Pfam" id="PF03724"/>
    </source>
</evidence>
<reference evidence="2 3" key="1">
    <citation type="submission" date="2018-01" db="EMBL/GenBank/DDBJ databases">
        <title>Draft genome of the type strain Pseudomonas oceani DSM 100277 isolated from the deep water in Okinawa trough, northwestern Pacific Ocean.</title>
        <authorList>
            <person name="Gomila M."/>
            <person name="Mulet M."/>
            <person name="Garcia-Valdes E."/>
            <person name="Lalucat J."/>
        </authorList>
    </citation>
    <scope>NUCLEOTIDE SEQUENCE [LARGE SCALE GENOMIC DNA]</scope>
    <source>
        <strain evidence="2 3">DSM 100277</strain>
    </source>
</reference>
<protein>
    <recommendedName>
        <fullName evidence="1">DUF306 domain-containing protein</fullName>
    </recommendedName>
</protein>
<comment type="caution">
    <text evidence="2">The sequence shown here is derived from an EMBL/GenBank/DDBJ whole genome shotgun (WGS) entry which is preliminary data.</text>
</comment>
<dbReference type="InterPro" id="IPR039366">
    <property type="entry name" value="Pilotin"/>
</dbReference>
<dbReference type="AlphaFoldDB" id="A0A2P4EX07"/>
<sequence>MQAQSEGPLMLKTPSRLFFAIALGSLLTGCAHNGGADTPTSATQAEEQMPPKTRLVTGSIGYRERIALPSGSVAHVKLQDVSRADAPSTVLAEQKTTLIGTQIPVPFELNVEPRMFLPSMSYAVSGQIFSAEGQLLWTTDTRHSIDLSQEVNDMGLLNMVKVSGRVPQDSQVVDVSTMLPLEARGNEPGWILAIDSERMRLNRQNSTATQLTPTPTATQQGNSLRFDAAAQHNMVVEITPELCHDSMTGMPYPYSVEVQTGETALSGCGGAPETLLVGKTWQVQTINGDAADPEQTVTISFTIDGQLGGQGACNAFSTGYELTGEGLSTHTIAATERACEGGLMEQDQALFNVLQQLSRFDISDQGQLHLIATDGRKIVAKAQ</sequence>
<organism evidence="2 3">
    <name type="scientific">Halopseudomonas oceani</name>
    <dbReference type="NCBI Taxonomy" id="1708783"/>
    <lineage>
        <taxon>Bacteria</taxon>
        <taxon>Pseudomonadati</taxon>
        <taxon>Pseudomonadota</taxon>
        <taxon>Gammaproteobacteria</taxon>
        <taxon>Pseudomonadales</taxon>
        <taxon>Pseudomonadaceae</taxon>
        <taxon>Halopseudomonas</taxon>
    </lineage>
</organism>